<dbReference type="GO" id="GO:0031419">
    <property type="term" value="F:cobalamin binding"/>
    <property type="evidence" value="ECO:0007669"/>
    <property type="project" value="InterPro"/>
</dbReference>
<protein>
    <submittedName>
        <fullName evidence="2">Methylmalonyl-CoA mutase</fullName>
    </submittedName>
</protein>
<dbReference type="GO" id="GO:0016866">
    <property type="term" value="F:intramolecular transferase activity"/>
    <property type="evidence" value="ECO:0007669"/>
    <property type="project" value="InterPro"/>
</dbReference>
<dbReference type="SUPFAM" id="SSF51703">
    <property type="entry name" value="Cobalamin (vitamin B12)-dependent enzymes"/>
    <property type="match status" value="1"/>
</dbReference>
<dbReference type="Pfam" id="PF01642">
    <property type="entry name" value="MM_CoA_mutase"/>
    <property type="match status" value="1"/>
</dbReference>
<dbReference type="PANTHER" id="PTHR48101:SF1">
    <property type="entry name" value="METHYLMALONYL-COA MUTASE, LARGE SUBUNIT"/>
    <property type="match status" value="1"/>
</dbReference>
<evidence type="ECO:0000313" key="3">
    <source>
        <dbReference type="Proteomes" id="UP000050280"/>
    </source>
</evidence>
<dbReference type="CDD" id="cd03677">
    <property type="entry name" value="MM_CoA_mutase_beta"/>
    <property type="match status" value="1"/>
</dbReference>
<evidence type="ECO:0000259" key="1">
    <source>
        <dbReference type="Pfam" id="PF01642"/>
    </source>
</evidence>
<feature type="domain" description="Methylmalonyl-CoA mutase alpha/beta chain catalytic" evidence="1">
    <location>
        <begin position="148"/>
        <end position="417"/>
    </location>
</feature>
<dbReference type="InterPro" id="IPR016176">
    <property type="entry name" value="Cbl-dep_enz_cat"/>
</dbReference>
<dbReference type="Gene3D" id="3.20.20.240">
    <property type="entry name" value="Methylmalonyl-CoA mutase"/>
    <property type="match status" value="1"/>
</dbReference>
<keyword evidence="3" id="KW-1185">Reference proteome</keyword>
<comment type="caution">
    <text evidence="2">The sequence shown here is derived from an EMBL/GenBank/DDBJ whole genome shotgun (WGS) entry which is preliminary data.</text>
</comment>
<proteinExistence type="predicted"/>
<gene>
    <name evidence="2" type="ORF">I595_2167</name>
</gene>
<reference evidence="2 3" key="1">
    <citation type="submission" date="2015-09" db="EMBL/GenBank/DDBJ databases">
        <title>Genome sequence of the marine flavobacterium Croceitalea dokdonensis DOKDO 023 that contains proton- and sodium-pumping rhodopsins.</title>
        <authorList>
            <person name="Kwon S.-K."/>
            <person name="Lee H.K."/>
            <person name="Kwak M.-J."/>
            <person name="Kim J.F."/>
        </authorList>
    </citation>
    <scope>NUCLEOTIDE SEQUENCE [LARGE SCALE GENOMIC DNA]</scope>
    <source>
        <strain evidence="2 3">DOKDO 023</strain>
    </source>
</reference>
<dbReference type="InterPro" id="IPR006099">
    <property type="entry name" value="MeMalonylCoA_mutase_a/b_cat"/>
</dbReference>
<dbReference type="AlphaFoldDB" id="A0A0P7AUW9"/>
<accession>A0A0P7AUW9</accession>
<name>A0A0P7AUW9_9FLAO</name>
<dbReference type="STRING" id="1300341.I595_2167"/>
<dbReference type="Proteomes" id="UP000050280">
    <property type="component" value="Unassembled WGS sequence"/>
</dbReference>
<dbReference type="RefSeq" id="WP_054559258.1">
    <property type="nucleotide sequence ID" value="NZ_LDJX01000004.1"/>
</dbReference>
<organism evidence="2 3">
    <name type="scientific">Croceitalea dokdonensis DOKDO 023</name>
    <dbReference type="NCBI Taxonomy" id="1300341"/>
    <lineage>
        <taxon>Bacteria</taxon>
        <taxon>Pseudomonadati</taxon>
        <taxon>Bacteroidota</taxon>
        <taxon>Flavobacteriia</taxon>
        <taxon>Flavobacteriales</taxon>
        <taxon>Flavobacteriaceae</taxon>
        <taxon>Croceitalea</taxon>
    </lineage>
</organism>
<dbReference type="PATRIC" id="fig|1300341.3.peg.2341"/>
<sequence>MEKTGIFKEFRPVSAKEWKQKIQVDLKGADYNDTLIWESLEGIHVKPFYHSEDVMGQPKFSLPSEHQWYIGQHIFVHDVAKSNKKALDILQRGADHLVFTLPNKQLDLDRLFTGIPMKGSVIYFHLQFLDVGATKTIIDFFKDKNSPVFLSLDPIGNFAKTGNWYHSEIQDLAAVKEVLAYSSPYGHVHVMGAHGSLYQQAGANMVQQLSYTVAHMVEYLQYGLQDTSLPLFHLALGSNYFFEIAKLRAMRWMWASVSAGFGQGPSCKILATPSKRNKTIYDYNVNMLRTTSECMAAILGGADTICNLRYDSLFNKDNEFGERIARNQLLLLKEESYFDEAIHAAAGSYYLESLTKQLAEKALTLFKQIESAGGFLNCLKSGTIQKKIKESAAKEQAKFDAGELVLLGTNTYQNPADRMGNNLALYPFVKTKNHKTLIPPIIEKRLAEGLEQNRLKNE</sequence>
<dbReference type="PANTHER" id="PTHR48101">
    <property type="entry name" value="METHYLMALONYL-COA MUTASE, MITOCHONDRIAL-RELATED"/>
    <property type="match status" value="1"/>
</dbReference>
<dbReference type="OrthoDB" id="9762378at2"/>
<dbReference type="EMBL" id="LDJX01000004">
    <property type="protein sequence ID" value="KPM31672.1"/>
    <property type="molecule type" value="Genomic_DNA"/>
</dbReference>
<evidence type="ECO:0000313" key="2">
    <source>
        <dbReference type="EMBL" id="KPM31672.1"/>
    </source>
</evidence>